<dbReference type="PANTHER" id="PTHR33755">
    <property type="entry name" value="TOXIN PARE1-RELATED"/>
    <property type="match status" value="1"/>
</dbReference>
<dbReference type="InterPro" id="IPR051803">
    <property type="entry name" value="TA_system_RelE-like_toxin"/>
</dbReference>
<proteinExistence type="inferred from homology"/>
<dbReference type="InterPro" id="IPR035093">
    <property type="entry name" value="RelE/ParE_toxin_dom_sf"/>
</dbReference>
<evidence type="ECO:0000256" key="1">
    <source>
        <dbReference type="ARBA" id="ARBA00006226"/>
    </source>
</evidence>
<dbReference type="PANTHER" id="PTHR33755:SF8">
    <property type="entry name" value="TOXIN PARE2"/>
    <property type="match status" value="1"/>
</dbReference>
<protein>
    <submittedName>
        <fullName evidence="3">Type II toxin-antitoxin system RelE/ParE family toxin</fullName>
    </submittedName>
</protein>
<accession>A0ABT5K208</accession>
<comment type="similarity">
    <text evidence="1">Belongs to the RelE toxin family.</text>
</comment>
<evidence type="ECO:0000313" key="4">
    <source>
        <dbReference type="Proteomes" id="UP001221208"/>
    </source>
</evidence>
<dbReference type="RefSeq" id="WP_273671105.1">
    <property type="nucleotide sequence ID" value="NZ_JAQQXR010000004.1"/>
</dbReference>
<sequence length="115" mass="13246">MLKLNVRSSATADLNEALAYYAEVAPELPDTFLEQLSIALTLVREHPNVGSRRFAHLFPGIDLRTWSLDRFPFRIFYMVEGDTLHVLRVDHERRDVTTKTLGPLGRTKRRRPVGE</sequence>
<keyword evidence="4" id="KW-1185">Reference proteome</keyword>
<organism evidence="3 4">
    <name type="scientific">Janthinobacterium fluminis</name>
    <dbReference type="NCBI Taxonomy" id="2987524"/>
    <lineage>
        <taxon>Bacteria</taxon>
        <taxon>Pseudomonadati</taxon>
        <taxon>Pseudomonadota</taxon>
        <taxon>Betaproteobacteria</taxon>
        <taxon>Burkholderiales</taxon>
        <taxon>Oxalobacteraceae</taxon>
        <taxon>Janthinobacterium</taxon>
    </lineage>
</organism>
<dbReference type="InterPro" id="IPR007712">
    <property type="entry name" value="RelE/ParE_toxin"/>
</dbReference>
<dbReference type="Proteomes" id="UP001221208">
    <property type="component" value="Unassembled WGS sequence"/>
</dbReference>
<name>A0ABT5K208_9BURK</name>
<evidence type="ECO:0000256" key="2">
    <source>
        <dbReference type="ARBA" id="ARBA00022649"/>
    </source>
</evidence>
<reference evidence="3 4" key="1">
    <citation type="submission" date="2022-10" db="EMBL/GenBank/DDBJ databases">
        <title>Janthinobacterium sp. hw3 Genome sequencing.</title>
        <authorList>
            <person name="Park S."/>
        </authorList>
    </citation>
    <scope>NUCLEOTIDE SEQUENCE [LARGE SCALE GENOMIC DNA]</scope>
    <source>
        <strain evidence="4">hw3</strain>
    </source>
</reference>
<dbReference type="EMBL" id="JAQQXR010000004">
    <property type="protein sequence ID" value="MDC8758428.1"/>
    <property type="molecule type" value="Genomic_DNA"/>
</dbReference>
<dbReference type="Gene3D" id="3.30.2310.20">
    <property type="entry name" value="RelE-like"/>
    <property type="match status" value="1"/>
</dbReference>
<keyword evidence="2" id="KW-1277">Toxin-antitoxin system</keyword>
<dbReference type="Pfam" id="PF05016">
    <property type="entry name" value="ParE_toxin"/>
    <property type="match status" value="1"/>
</dbReference>
<comment type="caution">
    <text evidence="3">The sequence shown here is derived from an EMBL/GenBank/DDBJ whole genome shotgun (WGS) entry which is preliminary data.</text>
</comment>
<evidence type="ECO:0000313" key="3">
    <source>
        <dbReference type="EMBL" id="MDC8758428.1"/>
    </source>
</evidence>
<gene>
    <name evidence="3" type="ORF">OIK44_12605</name>
</gene>